<organism evidence="1 2">
    <name type="scientific">Populus trichocarpa</name>
    <name type="common">Western balsam poplar</name>
    <name type="synonym">Populus balsamifera subsp. trichocarpa</name>
    <dbReference type="NCBI Taxonomy" id="3694"/>
    <lineage>
        <taxon>Eukaryota</taxon>
        <taxon>Viridiplantae</taxon>
        <taxon>Streptophyta</taxon>
        <taxon>Embryophyta</taxon>
        <taxon>Tracheophyta</taxon>
        <taxon>Spermatophyta</taxon>
        <taxon>Magnoliopsida</taxon>
        <taxon>eudicotyledons</taxon>
        <taxon>Gunneridae</taxon>
        <taxon>Pentapetalae</taxon>
        <taxon>rosids</taxon>
        <taxon>fabids</taxon>
        <taxon>Malpighiales</taxon>
        <taxon>Salicaceae</taxon>
        <taxon>Saliceae</taxon>
        <taxon>Populus</taxon>
    </lineage>
</organism>
<accession>A0A2K1YN42</accession>
<evidence type="ECO:0000313" key="2">
    <source>
        <dbReference type="Proteomes" id="UP000006729"/>
    </source>
</evidence>
<reference evidence="1 2" key="1">
    <citation type="journal article" date="2006" name="Science">
        <title>The genome of black cottonwood, Populus trichocarpa (Torr. &amp; Gray).</title>
        <authorList>
            <person name="Tuskan G.A."/>
            <person name="Difazio S."/>
            <person name="Jansson S."/>
            <person name="Bohlmann J."/>
            <person name="Grigoriev I."/>
            <person name="Hellsten U."/>
            <person name="Putnam N."/>
            <person name="Ralph S."/>
            <person name="Rombauts S."/>
            <person name="Salamov A."/>
            <person name="Schein J."/>
            <person name="Sterck L."/>
            <person name="Aerts A."/>
            <person name="Bhalerao R.R."/>
            <person name="Bhalerao R.P."/>
            <person name="Blaudez D."/>
            <person name="Boerjan W."/>
            <person name="Brun A."/>
            <person name="Brunner A."/>
            <person name="Busov V."/>
            <person name="Campbell M."/>
            <person name="Carlson J."/>
            <person name="Chalot M."/>
            <person name="Chapman J."/>
            <person name="Chen G.L."/>
            <person name="Cooper D."/>
            <person name="Coutinho P.M."/>
            <person name="Couturier J."/>
            <person name="Covert S."/>
            <person name="Cronk Q."/>
            <person name="Cunningham R."/>
            <person name="Davis J."/>
            <person name="Degroeve S."/>
            <person name="Dejardin A."/>
            <person name="Depamphilis C."/>
            <person name="Detter J."/>
            <person name="Dirks B."/>
            <person name="Dubchak I."/>
            <person name="Duplessis S."/>
            <person name="Ehlting J."/>
            <person name="Ellis B."/>
            <person name="Gendler K."/>
            <person name="Goodstein D."/>
            <person name="Gribskov M."/>
            <person name="Grimwood J."/>
            <person name="Groover A."/>
            <person name="Gunter L."/>
            <person name="Hamberger B."/>
            <person name="Heinze B."/>
            <person name="Helariutta Y."/>
            <person name="Henrissat B."/>
            <person name="Holligan D."/>
            <person name="Holt R."/>
            <person name="Huang W."/>
            <person name="Islam-Faridi N."/>
            <person name="Jones S."/>
            <person name="Jones-Rhoades M."/>
            <person name="Jorgensen R."/>
            <person name="Joshi C."/>
            <person name="Kangasjarvi J."/>
            <person name="Karlsson J."/>
            <person name="Kelleher C."/>
            <person name="Kirkpatrick R."/>
            <person name="Kirst M."/>
            <person name="Kohler A."/>
            <person name="Kalluri U."/>
            <person name="Larimer F."/>
            <person name="Leebens-Mack J."/>
            <person name="Leple J.C."/>
            <person name="Locascio P."/>
            <person name="Lou Y."/>
            <person name="Lucas S."/>
            <person name="Martin F."/>
            <person name="Montanini B."/>
            <person name="Napoli C."/>
            <person name="Nelson D.R."/>
            <person name="Nelson C."/>
            <person name="Nieminen K."/>
            <person name="Nilsson O."/>
            <person name="Pereda V."/>
            <person name="Peter G."/>
            <person name="Philippe R."/>
            <person name="Pilate G."/>
            <person name="Poliakov A."/>
            <person name="Razumovskaya J."/>
            <person name="Richardson P."/>
            <person name="Rinaldi C."/>
            <person name="Ritland K."/>
            <person name="Rouze P."/>
            <person name="Ryaboy D."/>
            <person name="Schmutz J."/>
            <person name="Schrader J."/>
            <person name="Segerman B."/>
            <person name="Shin H."/>
            <person name="Siddiqui A."/>
            <person name="Sterky F."/>
            <person name="Terry A."/>
            <person name="Tsai C.J."/>
            <person name="Uberbacher E."/>
            <person name="Unneberg P."/>
            <person name="Vahala J."/>
            <person name="Wall K."/>
            <person name="Wessler S."/>
            <person name="Yang G."/>
            <person name="Yin T."/>
            <person name="Douglas C."/>
            <person name="Marra M."/>
            <person name="Sandberg G."/>
            <person name="Van de Peer Y."/>
            <person name="Rokhsar D."/>
        </authorList>
    </citation>
    <scope>NUCLEOTIDE SEQUENCE [LARGE SCALE GENOMIC DNA]</scope>
    <source>
        <strain evidence="2">cv. Nisqually</strain>
    </source>
</reference>
<proteinExistence type="predicted"/>
<evidence type="ECO:0000313" key="1">
    <source>
        <dbReference type="EMBL" id="PNT14448.1"/>
    </source>
</evidence>
<dbReference type="AlphaFoldDB" id="A0A2K1YN42"/>
<dbReference type="InParanoid" id="A0A2K1YN42"/>
<sequence>MYLMQNGTDEKFNGNVFDAVDIEGHSSALVDIDRWRHKSDAIDVDKDLVGDEKDIKIDAGTALGMSHLIAQSHPHKLKKEEAIHTCKRLLVMPDCKGGEELLGAEGRTAWLEKIEINKRRRAQFPRQREKAVATFIVHNFLTISRNYERIAPLDSGQ</sequence>
<dbReference type="Proteomes" id="UP000006729">
    <property type="component" value="Chromosome 10"/>
</dbReference>
<dbReference type="EMBL" id="CM009299">
    <property type="protein sequence ID" value="PNT14448.1"/>
    <property type="molecule type" value="Genomic_DNA"/>
</dbReference>
<keyword evidence="2" id="KW-1185">Reference proteome</keyword>
<gene>
    <name evidence="1" type="ORF">POPTR_010G031100</name>
</gene>
<protein>
    <submittedName>
        <fullName evidence="1">Uncharacterized protein</fullName>
    </submittedName>
</protein>
<name>A0A2K1YN42_POPTR</name>